<feature type="region of interest" description="Disordered" evidence="1">
    <location>
        <begin position="1"/>
        <end position="21"/>
    </location>
</feature>
<evidence type="ECO:0000256" key="1">
    <source>
        <dbReference type="SAM" id="MobiDB-lite"/>
    </source>
</evidence>
<evidence type="ECO:0000313" key="3">
    <source>
        <dbReference type="Proteomes" id="UP000578531"/>
    </source>
</evidence>
<evidence type="ECO:0000313" key="2">
    <source>
        <dbReference type="EMBL" id="KAF6230900.1"/>
    </source>
</evidence>
<accession>A0A8H6FLW6</accession>
<name>A0A8H6FLW6_9LECA</name>
<comment type="caution">
    <text evidence="2">The sequence shown here is derived from an EMBL/GenBank/DDBJ whole genome shotgun (WGS) entry which is preliminary data.</text>
</comment>
<proteinExistence type="predicted"/>
<dbReference type="EMBL" id="JACCJC010000064">
    <property type="protein sequence ID" value="KAF6230900.1"/>
    <property type="molecule type" value="Genomic_DNA"/>
</dbReference>
<dbReference type="GeneID" id="59292662"/>
<dbReference type="RefSeq" id="XP_037160333.1">
    <property type="nucleotide sequence ID" value="XM_037312901.1"/>
</dbReference>
<feature type="compositionally biased region" description="Polar residues" evidence="1">
    <location>
        <begin position="57"/>
        <end position="92"/>
    </location>
</feature>
<dbReference type="Proteomes" id="UP000578531">
    <property type="component" value="Unassembled WGS sequence"/>
</dbReference>
<dbReference type="AlphaFoldDB" id="A0A8H6FLW6"/>
<organism evidence="2 3">
    <name type="scientific">Letharia columbiana</name>
    <dbReference type="NCBI Taxonomy" id="112416"/>
    <lineage>
        <taxon>Eukaryota</taxon>
        <taxon>Fungi</taxon>
        <taxon>Dikarya</taxon>
        <taxon>Ascomycota</taxon>
        <taxon>Pezizomycotina</taxon>
        <taxon>Lecanoromycetes</taxon>
        <taxon>OSLEUM clade</taxon>
        <taxon>Lecanoromycetidae</taxon>
        <taxon>Lecanorales</taxon>
        <taxon>Lecanorineae</taxon>
        <taxon>Parmeliaceae</taxon>
        <taxon>Letharia</taxon>
    </lineage>
</organism>
<reference evidence="2 3" key="1">
    <citation type="journal article" date="2020" name="Genomics">
        <title>Complete, high-quality genomes from long-read metagenomic sequencing of two wolf lichen thalli reveals enigmatic genome architecture.</title>
        <authorList>
            <person name="McKenzie S.K."/>
            <person name="Walston R.F."/>
            <person name="Allen J.L."/>
        </authorList>
    </citation>
    <scope>NUCLEOTIDE SEQUENCE [LARGE SCALE GENOMIC DNA]</scope>
    <source>
        <strain evidence="2">WasteWater2</strain>
    </source>
</reference>
<sequence length="117" mass="12546">MSQSFSQPATQQSKGSLVETKANNAVSVLKGITWPQTGMKICQSAGQVFFGAASLPATTRRTAGPESASSRRVSGETNPQPSSWRTFSTTSKVPPMKAMFQTDPEVGNINGQRFTEF</sequence>
<gene>
    <name evidence="2" type="ORF">HO173_011016</name>
</gene>
<keyword evidence="3" id="KW-1185">Reference proteome</keyword>
<feature type="region of interest" description="Disordered" evidence="1">
    <location>
        <begin position="57"/>
        <end position="94"/>
    </location>
</feature>
<protein>
    <submittedName>
        <fullName evidence="2">Uncharacterized protein</fullName>
    </submittedName>
</protein>